<dbReference type="InterPro" id="IPR039058">
    <property type="entry name" value="Yippee_fam"/>
</dbReference>
<feature type="domain" description="Yippee" evidence="5">
    <location>
        <begin position="113"/>
        <end position="210"/>
    </location>
</feature>
<dbReference type="Proteomes" id="UP000812966">
    <property type="component" value="Unassembled WGS sequence"/>
</dbReference>
<protein>
    <recommendedName>
        <fullName evidence="5">Yippee domain-containing protein</fullName>
    </recommendedName>
</protein>
<evidence type="ECO:0000313" key="7">
    <source>
        <dbReference type="Proteomes" id="UP000812966"/>
    </source>
</evidence>
<dbReference type="GO" id="GO:0046872">
    <property type="term" value="F:metal ion binding"/>
    <property type="evidence" value="ECO:0007669"/>
    <property type="project" value="UniProtKB-KW"/>
</dbReference>
<accession>A0A8K0JJN6</accession>
<keyword evidence="2" id="KW-0479">Metal-binding</keyword>
<evidence type="ECO:0000256" key="3">
    <source>
        <dbReference type="ARBA" id="ARBA00022833"/>
    </source>
</evidence>
<dbReference type="InterPro" id="IPR004910">
    <property type="entry name" value="Yippee/Mis18/Cereblon"/>
</dbReference>
<evidence type="ECO:0000256" key="1">
    <source>
        <dbReference type="ARBA" id="ARBA00005613"/>
    </source>
</evidence>
<evidence type="ECO:0000256" key="4">
    <source>
        <dbReference type="SAM" id="MobiDB-lite"/>
    </source>
</evidence>
<dbReference type="AlphaFoldDB" id="A0A8K0JJN6"/>
<keyword evidence="3" id="KW-0862">Zinc</keyword>
<evidence type="ECO:0000313" key="6">
    <source>
        <dbReference type="EMBL" id="KAG7531970.1"/>
    </source>
</evidence>
<keyword evidence="7" id="KW-1185">Reference proteome</keyword>
<feature type="region of interest" description="Disordered" evidence="4">
    <location>
        <begin position="1"/>
        <end position="84"/>
    </location>
</feature>
<dbReference type="EMBL" id="JABELV010000078">
    <property type="protein sequence ID" value="KAG7531970.1"/>
    <property type="molecule type" value="Genomic_DNA"/>
</dbReference>
<evidence type="ECO:0000256" key="2">
    <source>
        <dbReference type="ARBA" id="ARBA00022723"/>
    </source>
</evidence>
<dbReference type="Pfam" id="PF03226">
    <property type="entry name" value="Yippee-Mis18"/>
    <property type="match status" value="1"/>
</dbReference>
<comment type="caution">
    <text evidence="6">The sequence shown here is derived from an EMBL/GenBank/DDBJ whole genome shotgun (WGS) entry which is preliminary data.</text>
</comment>
<gene>
    <name evidence="6" type="ORF">FFLO_03977</name>
</gene>
<feature type="compositionally biased region" description="Low complexity" evidence="4">
    <location>
        <begin position="57"/>
        <end position="69"/>
    </location>
</feature>
<name>A0A8K0JJN6_9TREE</name>
<comment type="similarity">
    <text evidence="1">Belongs to the yippee family.</text>
</comment>
<dbReference type="PANTHER" id="PTHR13848">
    <property type="entry name" value="PROTEIN YIPPEE-LIKE CG15309-RELATED"/>
    <property type="match status" value="1"/>
</dbReference>
<reference evidence="6" key="1">
    <citation type="submission" date="2020-04" db="EMBL/GenBank/DDBJ databases">
        <title>Analysis of mating type loci in Filobasidium floriforme.</title>
        <authorList>
            <person name="Nowrousian M."/>
        </authorList>
    </citation>
    <scope>NUCLEOTIDE SEQUENCE</scope>
    <source>
        <strain evidence="6">CBS 6242</strain>
    </source>
</reference>
<proteinExistence type="inferred from homology"/>
<sequence>MRPPGFLSIALRRASNASQSSVEDDSQSTTPGPATAPRPPGFDHQGEADTGQINPNAASSTTAAVVSSTDQSVPSNQFDSKERQDLDLESKLKAVDRKAKESVKVHYFPKDKPVYSCRKCLVPIALQDELVSKAFSGRDGRAYLMHSTVNTKLGKVEERRLLTGLHTVADLFCTSCDASLGWTYLKAQDRDQVYKEGKYILEASKTVKENNWELGT</sequence>
<evidence type="ECO:0000259" key="5">
    <source>
        <dbReference type="PROSITE" id="PS51792"/>
    </source>
</evidence>
<dbReference type="InterPro" id="IPR034751">
    <property type="entry name" value="Yippee"/>
</dbReference>
<dbReference type="PROSITE" id="PS51792">
    <property type="entry name" value="YIPPEE"/>
    <property type="match status" value="1"/>
</dbReference>
<organism evidence="6 7">
    <name type="scientific">Filobasidium floriforme</name>
    <dbReference type="NCBI Taxonomy" id="5210"/>
    <lineage>
        <taxon>Eukaryota</taxon>
        <taxon>Fungi</taxon>
        <taxon>Dikarya</taxon>
        <taxon>Basidiomycota</taxon>
        <taxon>Agaricomycotina</taxon>
        <taxon>Tremellomycetes</taxon>
        <taxon>Filobasidiales</taxon>
        <taxon>Filobasidiaceae</taxon>
        <taxon>Filobasidium</taxon>
    </lineage>
</organism>